<dbReference type="InterPro" id="IPR029483">
    <property type="entry name" value="GH97_C"/>
</dbReference>
<dbReference type="Proteomes" id="UP000708576">
    <property type="component" value="Unassembled WGS sequence"/>
</dbReference>
<evidence type="ECO:0000313" key="8">
    <source>
        <dbReference type="Proteomes" id="UP000708576"/>
    </source>
</evidence>
<keyword evidence="3" id="KW-0106">Calcium</keyword>
<dbReference type="Gene3D" id="2.70.98.10">
    <property type="match status" value="1"/>
</dbReference>
<evidence type="ECO:0000256" key="1">
    <source>
        <dbReference type="ARBA" id="ARBA00001913"/>
    </source>
</evidence>
<comment type="cofactor">
    <cofactor evidence="1">
        <name>Ca(2+)</name>
        <dbReference type="ChEBI" id="CHEBI:29108"/>
    </cofactor>
</comment>
<evidence type="ECO:0000313" key="7">
    <source>
        <dbReference type="EMBL" id="MBS2099331.1"/>
    </source>
</evidence>
<protein>
    <submittedName>
        <fullName evidence="7">Glycoside hydrolase family 97 protein</fullName>
    </submittedName>
</protein>
<dbReference type="SUPFAM" id="SSF51445">
    <property type="entry name" value="(Trans)glycosidases"/>
    <property type="match status" value="1"/>
</dbReference>
<dbReference type="Pfam" id="PF10566">
    <property type="entry name" value="Glyco_hydro_97"/>
    <property type="match status" value="1"/>
</dbReference>
<comment type="caution">
    <text evidence="7">The sequence shown here is derived from an EMBL/GenBank/DDBJ whole genome shotgun (WGS) entry which is preliminary data.</text>
</comment>
<dbReference type="InterPro" id="IPR014718">
    <property type="entry name" value="GH-type_carb-bd"/>
</dbReference>
<dbReference type="Gene3D" id="3.20.20.70">
    <property type="entry name" value="Aldolase class I"/>
    <property type="match status" value="1"/>
</dbReference>
<gene>
    <name evidence="7" type="ORF">KEM10_13640</name>
</gene>
<keyword evidence="7" id="KW-0378">Hydrolase</keyword>
<dbReference type="InterPro" id="IPR052720">
    <property type="entry name" value="Glycosyl_hydrolase_97"/>
</dbReference>
<dbReference type="PANTHER" id="PTHR35803:SF1">
    <property type="entry name" value="GLUCAN 1,4-ALPHA-GLUCOSIDASE SUSB"/>
    <property type="match status" value="1"/>
</dbReference>
<accession>A0ABS5JY28</accession>
<dbReference type="EMBL" id="JAGUCO010000010">
    <property type="protein sequence ID" value="MBS2099331.1"/>
    <property type="molecule type" value="Genomic_DNA"/>
</dbReference>
<feature type="domain" description="Glycosyl-hydrolase 97 catalytic" evidence="4">
    <location>
        <begin position="305"/>
        <end position="476"/>
    </location>
</feature>
<feature type="domain" description="Glycosyl-hydrolase 97 C-terminal oligomerisation" evidence="6">
    <location>
        <begin position="587"/>
        <end position="687"/>
    </location>
</feature>
<dbReference type="InterPro" id="IPR029486">
    <property type="entry name" value="GH97_N"/>
</dbReference>
<sequence>MIKYFFYLLITLVIVLTSCTNNSKNTILSPDQNLLVNVNIDETGRPTYSVVFNGEKLITDAALGLQMNGIDLSSGLQVKGMKRSTFTEQWEPVWGQYAKIENHYNQAILSLQKDDQQIDVTFRVYNDGLGFRYTILGEGEATINSEATQFNMTSDNKTWWIAPCWDNDEYTYQTTKLSEVSEELRNQSATSAHANSFACSTGFNTPVTMKTPTGNYLSIHEAAIVNYPGSSLCLDPQTLKIGMAAAGKKGEIAKVTLPFSTPWRTITVGKKAGDLIESSLILNLNEPNKLEDVSYIKPMKYVGIWWEMHVKKSTWEMEGSHNHGANTANVKRYIDFAAENGFGGVLVEGWNQGWNGWVNFNYTQPYADFDMEELSAYAASKGVGIIGHHETGAQVANYERQLEDAYQYYQDNGIHAVKTGYVGKIENHYHYDQWMVNHYNHTVELASKHQIAVNIHEPIKPSGLSRTYPNLLSGEGMRGQEFNAWSDGNALNHDAILPFTRNLAGPMDYTPGIFDLQLLNSVNKDYKKLKTDEERKNYPFKHRVKTTLAHQLALYVVFYSPIQMAADLPENYEGVDALQFIKDVPVDWADTKVLNAEIGEFCTIARKDKHSDNWFIGGVTNGDERQESLQLDFLDEGATYECTLYADDANADWDLNPTLYIITTKEVKKGDSLDTRLAPGGGFALSLIKK</sequence>
<dbReference type="GO" id="GO:0016787">
    <property type="term" value="F:hydrolase activity"/>
    <property type="evidence" value="ECO:0007669"/>
    <property type="project" value="UniProtKB-KW"/>
</dbReference>
<dbReference type="InterPro" id="IPR017853">
    <property type="entry name" value="GH"/>
</dbReference>
<comment type="subunit">
    <text evidence="2">Monomer.</text>
</comment>
<dbReference type="InterPro" id="IPR013785">
    <property type="entry name" value="Aldolase_TIM"/>
</dbReference>
<evidence type="ECO:0000256" key="3">
    <source>
        <dbReference type="ARBA" id="ARBA00022837"/>
    </source>
</evidence>
<dbReference type="Pfam" id="PF14508">
    <property type="entry name" value="GH97_N"/>
    <property type="match status" value="1"/>
</dbReference>
<dbReference type="InterPro" id="IPR019563">
    <property type="entry name" value="GH97_catalytic"/>
</dbReference>
<keyword evidence="8" id="KW-1185">Reference proteome</keyword>
<reference evidence="7 8" key="1">
    <citation type="journal article" date="2015" name="Int. J. Syst. Evol. Microbiol.">
        <title>Carboxylicivirga linearis sp. nov., isolated from a sea cucumber culture pond.</title>
        <authorList>
            <person name="Wang F.Q."/>
            <person name="Zhou Y.X."/>
            <person name="Lin X.Z."/>
            <person name="Chen G.J."/>
            <person name="Du Z.J."/>
        </authorList>
    </citation>
    <scope>NUCLEOTIDE SEQUENCE [LARGE SCALE GENOMIC DNA]</scope>
    <source>
        <strain evidence="7 8">FB218</strain>
    </source>
</reference>
<dbReference type="RefSeq" id="WP_212216575.1">
    <property type="nucleotide sequence ID" value="NZ_JAGUCO010000010.1"/>
</dbReference>
<dbReference type="PROSITE" id="PS51257">
    <property type="entry name" value="PROKAR_LIPOPROTEIN"/>
    <property type="match status" value="1"/>
</dbReference>
<evidence type="ECO:0000259" key="6">
    <source>
        <dbReference type="Pfam" id="PF14509"/>
    </source>
</evidence>
<dbReference type="PANTHER" id="PTHR35803">
    <property type="entry name" value="GLUCAN 1,4-ALPHA-GLUCOSIDASE SUSB-RELATED"/>
    <property type="match status" value="1"/>
</dbReference>
<dbReference type="Pfam" id="PF14509">
    <property type="entry name" value="GH97_C"/>
    <property type="match status" value="1"/>
</dbReference>
<proteinExistence type="predicted"/>
<evidence type="ECO:0000256" key="2">
    <source>
        <dbReference type="ARBA" id="ARBA00011245"/>
    </source>
</evidence>
<organism evidence="7 8">
    <name type="scientific">Carboxylicivirga linearis</name>
    <dbReference type="NCBI Taxonomy" id="1628157"/>
    <lineage>
        <taxon>Bacteria</taxon>
        <taxon>Pseudomonadati</taxon>
        <taxon>Bacteroidota</taxon>
        <taxon>Bacteroidia</taxon>
        <taxon>Marinilabiliales</taxon>
        <taxon>Marinilabiliaceae</taxon>
        <taxon>Carboxylicivirga</taxon>
    </lineage>
</organism>
<evidence type="ECO:0000259" key="4">
    <source>
        <dbReference type="Pfam" id="PF10566"/>
    </source>
</evidence>
<name>A0ABS5JY28_9BACT</name>
<feature type="domain" description="Glycosyl-hydrolase 97 N-terminal" evidence="5">
    <location>
        <begin position="28"/>
        <end position="287"/>
    </location>
</feature>
<evidence type="ECO:0000259" key="5">
    <source>
        <dbReference type="Pfam" id="PF14508"/>
    </source>
</evidence>